<name>A0A5C5RIV1_9ACTN</name>
<protein>
    <submittedName>
        <fullName evidence="1">Acyl-CoA thioesterase</fullName>
    </submittedName>
</protein>
<dbReference type="CDD" id="cd00586">
    <property type="entry name" value="4HBT"/>
    <property type="match status" value="1"/>
</dbReference>
<dbReference type="Proteomes" id="UP000319792">
    <property type="component" value="Unassembled WGS sequence"/>
</dbReference>
<gene>
    <name evidence="1" type="ORF">FK268_21220</name>
</gene>
<sequence>MASHEVSVPLRWSDMDALQHINNVAMMRLLEEARIRFLTEQVTRPGDTRVTMFVAHHEIDYLAPLLYSPEPVRIVLSVTRIGRSGFDLGYEVFGADGAAAAIAETSMVVVDESGRPASIPAELRTQLVELVGEPIPFRRRRTNA</sequence>
<keyword evidence="2" id="KW-1185">Reference proteome</keyword>
<dbReference type="Pfam" id="PF13279">
    <property type="entry name" value="4HBT_2"/>
    <property type="match status" value="1"/>
</dbReference>
<organism evidence="1 2">
    <name type="scientific">Tsukamurella sputi</name>
    <dbReference type="NCBI Taxonomy" id="2591848"/>
    <lineage>
        <taxon>Bacteria</taxon>
        <taxon>Bacillati</taxon>
        <taxon>Actinomycetota</taxon>
        <taxon>Actinomycetes</taxon>
        <taxon>Mycobacteriales</taxon>
        <taxon>Tsukamurellaceae</taxon>
        <taxon>Tsukamurella</taxon>
    </lineage>
</organism>
<reference evidence="1 2" key="1">
    <citation type="submission" date="2019-08" db="EMBL/GenBank/DDBJ databases">
        <title>Tsukamurella conjunctivitidis sp. nov., Tsukamurella assacharolytica sp. nov. and Tsukamurella sputae sp. nov. isolated from patients with conjunctivitis, bacteraemia (lymphoma) and respiratory infection (sputum) in Hong Kong.</title>
        <authorList>
            <person name="Fok K.M.N."/>
            <person name="Fong J.Y.H."/>
        </authorList>
    </citation>
    <scope>NUCLEOTIDE SEQUENCE [LARGE SCALE GENOMIC DNA]</scope>
    <source>
        <strain evidence="1 2">HKU70</strain>
    </source>
</reference>
<dbReference type="Gene3D" id="3.10.129.10">
    <property type="entry name" value="Hotdog Thioesterase"/>
    <property type="match status" value="1"/>
</dbReference>
<dbReference type="RefSeq" id="WP_146437451.1">
    <property type="nucleotide sequence ID" value="NZ_VIGV01000012.1"/>
</dbReference>
<dbReference type="GO" id="GO:0047617">
    <property type="term" value="F:fatty acyl-CoA hydrolase activity"/>
    <property type="evidence" value="ECO:0007669"/>
    <property type="project" value="TreeGrafter"/>
</dbReference>
<dbReference type="EMBL" id="VIGV01000012">
    <property type="protein sequence ID" value="TWS22071.1"/>
    <property type="molecule type" value="Genomic_DNA"/>
</dbReference>
<evidence type="ECO:0000313" key="1">
    <source>
        <dbReference type="EMBL" id="TWS22071.1"/>
    </source>
</evidence>
<dbReference type="OrthoDB" id="9799036at2"/>
<proteinExistence type="predicted"/>
<comment type="caution">
    <text evidence="1">The sequence shown here is derived from an EMBL/GenBank/DDBJ whole genome shotgun (WGS) entry which is preliminary data.</text>
</comment>
<dbReference type="PANTHER" id="PTHR31793:SF24">
    <property type="entry name" value="LONG-CHAIN ACYL-COA THIOESTERASE FADM"/>
    <property type="match status" value="1"/>
</dbReference>
<dbReference type="InterPro" id="IPR029069">
    <property type="entry name" value="HotDog_dom_sf"/>
</dbReference>
<dbReference type="InterPro" id="IPR050563">
    <property type="entry name" value="4-hydroxybenzoyl-CoA_TE"/>
</dbReference>
<accession>A0A5C5RIV1</accession>
<evidence type="ECO:0000313" key="2">
    <source>
        <dbReference type="Proteomes" id="UP000319792"/>
    </source>
</evidence>
<dbReference type="AlphaFoldDB" id="A0A5C5RIV1"/>
<dbReference type="PANTHER" id="PTHR31793">
    <property type="entry name" value="4-HYDROXYBENZOYL-COA THIOESTERASE FAMILY MEMBER"/>
    <property type="match status" value="1"/>
</dbReference>
<dbReference type="SUPFAM" id="SSF54637">
    <property type="entry name" value="Thioesterase/thiol ester dehydrase-isomerase"/>
    <property type="match status" value="1"/>
</dbReference>